<organism evidence="1 2">
    <name type="scientific">Caerostris darwini</name>
    <dbReference type="NCBI Taxonomy" id="1538125"/>
    <lineage>
        <taxon>Eukaryota</taxon>
        <taxon>Metazoa</taxon>
        <taxon>Ecdysozoa</taxon>
        <taxon>Arthropoda</taxon>
        <taxon>Chelicerata</taxon>
        <taxon>Arachnida</taxon>
        <taxon>Araneae</taxon>
        <taxon>Araneomorphae</taxon>
        <taxon>Entelegynae</taxon>
        <taxon>Araneoidea</taxon>
        <taxon>Araneidae</taxon>
        <taxon>Caerostris</taxon>
    </lineage>
</organism>
<gene>
    <name evidence="1" type="ORF">CDAR_195961</name>
</gene>
<name>A0AAV4TED9_9ARAC</name>
<comment type="caution">
    <text evidence="1">The sequence shown here is derived from an EMBL/GenBank/DDBJ whole genome shotgun (WGS) entry which is preliminary data.</text>
</comment>
<dbReference type="Proteomes" id="UP001054837">
    <property type="component" value="Unassembled WGS sequence"/>
</dbReference>
<proteinExistence type="predicted"/>
<protein>
    <submittedName>
        <fullName evidence="1">Uncharacterized protein</fullName>
    </submittedName>
</protein>
<evidence type="ECO:0000313" key="2">
    <source>
        <dbReference type="Proteomes" id="UP001054837"/>
    </source>
</evidence>
<dbReference type="AlphaFoldDB" id="A0AAV4TED9"/>
<accession>A0AAV4TED9</accession>
<dbReference type="EMBL" id="BPLQ01009401">
    <property type="protein sequence ID" value="GIY43821.1"/>
    <property type="molecule type" value="Genomic_DNA"/>
</dbReference>
<reference evidence="1 2" key="1">
    <citation type="submission" date="2021-06" db="EMBL/GenBank/DDBJ databases">
        <title>Caerostris darwini draft genome.</title>
        <authorList>
            <person name="Kono N."/>
            <person name="Arakawa K."/>
        </authorList>
    </citation>
    <scope>NUCLEOTIDE SEQUENCE [LARGE SCALE GENOMIC DNA]</scope>
</reference>
<sequence length="83" mass="9943">MTKPFRVFDEMQQHHHCIIIESFEPMELHGSCDDFEKAYRAYRTRSCTPDEKVKVKLSDSKPRASPLKRTSLRVLWRSSFRRN</sequence>
<keyword evidence="2" id="KW-1185">Reference proteome</keyword>
<evidence type="ECO:0000313" key="1">
    <source>
        <dbReference type="EMBL" id="GIY43821.1"/>
    </source>
</evidence>